<protein>
    <submittedName>
        <fullName evidence="1">Uncharacterized protein</fullName>
    </submittedName>
</protein>
<keyword evidence="2" id="KW-1185">Reference proteome</keyword>
<proteinExistence type="predicted"/>
<dbReference type="AlphaFoldDB" id="A0A7J8L758"/>
<dbReference type="Proteomes" id="UP000593572">
    <property type="component" value="Unassembled WGS sequence"/>
</dbReference>
<gene>
    <name evidence="1" type="ORF">Golob_019355</name>
</gene>
<evidence type="ECO:0000313" key="1">
    <source>
        <dbReference type="EMBL" id="MBA0548246.1"/>
    </source>
</evidence>
<sequence>MRGSVRGQSWRWKGIKRWRWSGVSIILESK</sequence>
<organism evidence="1 2">
    <name type="scientific">Gossypium lobatum</name>
    <dbReference type="NCBI Taxonomy" id="34289"/>
    <lineage>
        <taxon>Eukaryota</taxon>
        <taxon>Viridiplantae</taxon>
        <taxon>Streptophyta</taxon>
        <taxon>Embryophyta</taxon>
        <taxon>Tracheophyta</taxon>
        <taxon>Spermatophyta</taxon>
        <taxon>Magnoliopsida</taxon>
        <taxon>eudicotyledons</taxon>
        <taxon>Gunneridae</taxon>
        <taxon>Pentapetalae</taxon>
        <taxon>rosids</taxon>
        <taxon>malvids</taxon>
        <taxon>Malvales</taxon>
        <taxon>Malvaceae</taxon>
        <taxon>Malvoideae</taxon>
        <taxon>Gossypium</taxon>
    </lineage>
</organism>
<name>A0A7J8L758_9ROSI</name>
<dbReference type="EMBL" id="JABEZX010000001">
    <property type="protein sequence ID" value="MBA0548246.1"/>
    <property type="molecule type" value="Genomic_DNA"/>
</dbReference>
<comment type="caution">
    <text evidence="1">The sequence shown here is derived from an EMBL/GenBank/DDBJ whole genome shotgun (WGS) entry which is preliminary data.</text>
</comment>
<evidence type="ECO:0000313" key="2">
    <source>
        <dbReference type="Proteomes" id="UP000593572"/>
    </source>
</evidence>
<accession>A0A7J8L758</accession>
<reference evidence="1 2" key="1">
    <citation type="journal article" date="2019" name="Genome Biol. Evol.">
        <title>Insights into the evolution of the New World diploid cottons (Gossypium, subgenus Houzingenia) based on genome sequencing.</title>
        <authorList>
            <person name="Grover C.E."/>
            <person name="Arick M.A. 2nd"/>
            <person name="Thrash A."/>
            <person name="Conover J.L."/>
            <person name="Sanders W.S."/>
            <person name="Peterson D.G."/>
            <person name="Frelichowski J.E."/>
            <person name="Scheffler J.A."/>
            <person name="Scheffler B.E."/>
            <person name="Wendel J.F."/>
        </authorList>
    </citation>
    <scope>NUCLEOTIDE SEQUENCE [LARGE SCALE GENOMIC DNA]</scope>
    <source>
        <strain evidence="1">157</strain>
        <tissue evidence="1">Leaf</tissue>
    </source>
</reference>